<sequence>MTKLHRSQRLQEFIDFDRDNLYYHSMKYMREERKKRRGVKRNQGQKETQVERRKDTMGQDEGVSHETRGHRYVIEYPSSQEREDPTTEPDPESGSHAPCCGMFTWTSDCKSHESVDGSGLDSLFACSLGKGSSADCGTRSW</sequence>
<dbReference type="EMBL" id="LR915533">
    <property type="protein sequence ID" value="CAD7255040.1"/>
    <property type="molecule type" value="Genomic_DNA"/>
</dbReference>
<protein>
    <submittedName>
        <fullName evidence="2">Uncharacterized protein</fullName>
    </submittedName>
</protein>
<dbReference type="EMBL" id="CAJPEV010016015">
    <property type="protein sequence ID" value="CAG0907268.1"/>
    <property type="molecule type" value="Genomic_DNA"/>
</dbReference>
<accession>A0A7R9AJ84</accession>
<dbReference type="AlphaFoldDB" id="A0A7R9AJ84"/>
<reference evidence="2" key="1">
    <citation type="submission" date="2020-11" db="EMBL/GenBank/DDBJ databases">
        <authorList>
            <person name="Tran Van P."/>
        </authorList>
    </citation>
    <scope>NUCLEOTIDE SEQUENCE</scope>
</reference>
<feature type="region of interest" description="Disordered" evidence="1">
    <location>
        <begin position="29"/>
        <end position="97"/>
    </location>
</feature>
<feature type="compositionally biased region" description="Basic and acidic residues" evidence="1">
    <location>
        <begin position="48"/>
        <end position="73"/>
    </location>
</feature>
<name>A0A7R9AJ84_9CRUS</name>
<evidence type="ECO:0000313" key="2">
    <source>
        <dbReference type="EMBL" id="CAD7255040.1"/>
    </source>
</evidence>
<proteinExistence type="predicted"/>
<dbReference type="Proteomes" id="UP000677054">
    <property type="component" value="Unassembled WGS sequence"/>
</dbReference>
<evidence type="ECO:0000313" key="3">
    <source>
        <dbReference type="Proteomes" id="UP000677054"/>
    </source>
</evidence>
<organism evidence="2">
    <name type="scientific">Darwinula stevensoni</name>
    <dbReference type="NCBI Taxonomy" id="69355"/>
    <lineage>
        <taxon>Eukaryota</taxon>
        <taxon>Metazoa</taxon>
        <taxon>Ecdysozoa</taxon>
        <taxon>Arthropoda</taxon>
        <taxon>Crustacea</taxon>
        <taxon>Oligostraca</taxon>
        <taxon>Ostracoda</taxon>
        <taxon>Podocopa</taxon>
        <taxon>Podocopida</taxon>
        <taxon>Darwinulocopina</taxon>
        <taxon>Darwinuloidea</taxon>
        <taxon>Darwinulidae</taxon>
        <taxon>Darwinula</taxon>
    </lineage>
</organism>
<keyword evidence="3" id="KW-1185">Reference proteome</keyword>
<gene>
    <name evidence="2" type="ORF">DSTB1V02_LOCUS14786</name>
</gene>
<evidence type="ECO:0000256" key="1">
    <source>
        <dbReference type="SAM" id="MobiDB-lite"/>
    </source>
</evidence>